<dbReference type="InterPro" id="IPR007848">
    <property type="entry name" value="Small_mtfrase_dom"/>
</dbReference>
<evidence type="ECO:0000256" key="1">
    <source>
        <dbReference type="ARBA" id="ARBA00012771"/>
    </source>
</evidence>
<proteinExistence type="predicted"/>
<dbReference type="EC" id="2.1.1.297" evidence="1"/>
<dbReference type="Proteomes" id="UP001300502">
    <property type="component" value="Unassembled WGS sequence"/>
</dbReference>
<evidence type="ECO:0000256" key="5">
    <source>
        <dbReference type="ARBA" id="ARBA00048391"/>
    </source>
</evidence>
<dbReference type="GO" id="GO:0102559">
    <property type="term" value="F:peptide chain release factor N(5)-glutamine methyltransferase activity"/>
    <property type="evidence" value="ECO:0007669"/>
    <property type="project" value="UniProtKB-EC"/>
</dbReference>
<evidence type="ECO:0000256" key="3">
    <source>
        <dbReference type="ARBA" id="ARBA00022679"/>
    </source>
</evidence>
<organism evidence="8 9">
    <name type="scientific">Galdieria yellowstonensis</name>
    <dbReference type="NCBI Taxonomy" id="3028027"/>
    <lineage>
        <taxon>Eukaryota</taxon>
        <taxon>Rhodophyta</taxon>
        <taxon>Bangiophyceae</taxon>
        <taxon>Galdieriales</taxon>
        <taxon>Galdieriaceae</taxon>
        <taxon>Galdieria</taxon>
    </lineage>
</organism>
<sequence>MFLGLLSHVSPLVHWNRFVRVCKQNRQYFVRFGYRRKHRVACLHANDTCVELKTKLQHCKSAKELVRGLSEVFFQQGVPEARLSAEYLVAACVGSSRTQLLHKNPLLSQVDLDWNVLLDYALRRLRREPVQYIVGNWDFHNLTLKVRFPVLIPRPETEELVDKILQFWKESLQLGGFTTGIRRCLEVGCGSGAISLSLLKAWKDLTGKSNLLQVTALDIDPEAVALTRENACHILDNEQKQLLDVRLQDVATFSLKEDKYDFLISNPPYIPEEEYRNLQPEVVQYESPRALLGGKDGMDVIRNILRGAKDWVRKGGTIWLEVDPMHPKMIEEFLHQEPDIGIELLQVFMDMSGIARYCKLLVL</sequence>
<dbReference type="NCBIfam" id="TIGR00536">
    <property type="entry name" value="hemK_fam"/>
    <property type="match status" value="1"/>
</dbReference>
<dbReference type="EMBL" id="JANCYU010000075">
    <property type="protein sequence ID" value="KAK4529107.1"/>
    <property type="molecule type" value="Genomic_DNA"/>
</dbReference>
<evidence type="ECO:0000256" key="2">
    <source>
        <dbReference type="ARBA" id="ARBA00022603"/>
    </source>
</evidence>
<keyword evidence="9" id="KW-1185">Reference proteome</keyword>
<keyword evidence="3" id="KW-0808">Transferase</keyword>
<dbReference type="GO" id="GO:0032259">
    <property type="term" value="P:methylation"/>
    <property type="evidence" value="ECO:0007669"/>
    <property type="project" value="UniProtKB-KW"/>
</dbReference>
<dbReference type="PANTHER" id="PTHR18895">
    <property type="entry name" value="HEMK METHYLTRANSFERASE"/>
    <property type="match status" value="1"/>
</dbReference>
<dbReference type="InterPro" id="IPR050320">
    <property type="entry name" value="N5-glutamine_MTase"/>
</dbReference>
<keyword evidence="2" id="KW-0489">Methyltransferase</keyword>
<comment type="catalytic activity">
    <reaction evidence="5">
        <text>L-glutaminyl-[peptide chain release factor] + S-adenosyl-L-methionine = N(5)-methyl-L-glutaminyl-[peptide chain release factor] + S-adenosyl-L-homocysteine + H(+)</text>
        <dbReference type="Rhea" id="RHEA:42896"/>
        <dbReference type="Rhea" id="RHEA-COMP:10271"/>
        <dbReference type="Rhea" id="RHEA-COMP:10272"/>
        <dbReference type="ChEBI" id="CHEBI:15378"/>
        <dbReference type="ChEBI" id="CHEBI:30011"/>
        <dbReference type="ChEBI" id="CHEBI:57856"/>
        <dbReference type="ChEBI" id="CHEBI:59789"/>
        <dbReference type="ChEBI" id="CHEBI:61891"/>
        <dbReference type="EC" id="2.1.1.297"/>
    </reaction>
</comment>
<dbReference type="Gene3D" id="3.40.50.150">
    <property type="entry name" value="Vaccinia Virus protein VP39"/>
    <property type="match status" value="1"/>
</dbReference>
<evidence type="ECO:0000313" key="9">
    <source>
        <dbReference type="Proteomes" id="UP001300502"/>
    </source>
</evidence>
<dbReference type="Pfam" id="PF17827">
    <property type="entry name" value="PrmC_N"/>
    <property type="match status" value="1"/>
</dbReference>
<dbReference type="Pfam" id="PF05175">
    <property type="entry name" value="MTS"/>
    <property type="match status" value="1"/>
</dbReference>
<evidence type="ECO:0000259" key="7">
    <source>
        <dbReference type="Pfam" id="PF17827"/>
    </source>
</evidence>
<name>A0AAV9INL9_9RHOD</name>
<dbReference type="SUPFAM" id="SSF53335">
    <property type="entry name" value="S-adenosyl-L-methionine-dependent methyltransferases"/>
    <property type="match status" value="1"/>
</dbReference>
<feature type="domain" description="Methyltransferase small" evidence="6">
    <location>
        <begin position="182"/>
        <end position="273"/>
    </location>
</feature>
<reference evidence="8 9" key="1">
    <citation type="submission" date="2022-07" db="EMBL/GenBank/DDBJ databases">
        <title>Genome-wide signatures of adaptation to extreme environments.</title>
        <authorList>
            <person name="Cho C.H."/>
            <person name="Yoon H.S."/>
        </authorList>
    </citation>
    <scope>NUCLEOTIDE SEQUENCE [LARGE SCALE GENOMIC DNA]</scope>
    <source>
        <strain evidence="8 9">108.79 E11</strain>
    </source>
</reference>
<evidence type="ECO:0000256" key="4">
    <source>
        <dbReference type="ARBA" id="ARBA00022691"/>
    </source>
</evidence>
<dbReference type="InterPro" id="IPR040758">
    <property type="entry name" value="PrmC_N"/>
</dbReference>
<evidence type="ECO:0000313" key="8">
    <source>
        <dbReference type="EMBL" id="KAK4529107.1"/>
    </source>
</evidence>
<evidence type="ECO:0000259" key="6">
    <source>
        <dbReference type="Pfam" id="PF05175"/>
    </source>
</evidence>
<dbReference type="PROSITE" id="PS00092">
    <property type="entry name" value="N6_MTASE"/>
    <property type="match status" value="1"/>
</dbReference>
<dbReference type="InterPro" id="IPR029063">
    <property type="entry name" value="SAM-dependent_MTases_sf"/>
</dbReference>
<gene>
    <name evidence="8" type="ORF">GAYE_SCF7681MG7059</name>
</gene>
<dbReference type="InterPro" id="IPR002052">
    <property type="entry name" value="DNA_methylase_N6_adenine_CS"/>
</dbReference>
<protein>
    <recommendedName>
        <fullName evidence="1">peptide chain release factor N(5)-glutamine methyltransferase</fullName>
        <ecNumber evidence="1">2.1.1.297</ecNumber>
    </recommendedName>
</protein>
<feature type="domain" description="Release factor glutamine methyltransferase N-terminal" evidence="7">
    <location>
        <begin position="64"/>
        <end position="135"/>
    </location>
</feature>
<dbReference type="InterPro" id="IPR004556">
    <property type="entry name" value="HemK-like"/>
</dbReference>
<dbReference type="GO" id="GO:0005739">
    <property type="term" value="C:mitochondrion"/>
    <property type="evidence" value="ECO:0007669"/>
    <property type="project" value="TreeGrafter"/>
</dbReference>
<dbReference type="AlphaFoldDB" id="A0AAV9INL9"/>
<dbReference type="PANTHER" id="PTHR18895:SF74">
    <property type="entry name" value="MTRF1L RELEASE FACTOR GLUTAMINE METHYLTRANSFERASE"/>
    <property type="match status" value="1"/>
</dbReference>
<dbReference type="CDD" id="cd02440">
    <property type="entry name" value="AdoMet_MTases"/>
    <property type="match status" value="1"/>
</dbReference>
<comment type="caution">
    <text evidence="8">The sequence shown here is derived from an EMBL/GenBank/DDBJ whole genome shotgun (WGS) entry which is preliminary data.</text>
</comment>
<accession>A0AAV9INL9</accession>
<keyword evidence="4" id="KW-0949">S-adenosyl-L-methionine</keyword>
<dbReference type="GO" id="GO:0003676">
    <property type="term" value="F:nucleic acid binding"/>
    <property type="evidence" value="ECO:0007669"/>
    <property type="project" value="InterPro"/>
</dbReference>
<dbReference type="Gene3D" id="1.10.8.10">
    <property type="entry name" value="DNA helicase RuvA subunit, C-terminal domain"/>
    <property type="match status" value="1"/>
</dbReference>